<protein>
    <submittedName>
        <fullName evidence="2">Uncharacterized protein</fullName>
    </submittedName>
</protein>
<dbReference type="AlphaFoldDB" id="A0AAW1NSS4"/>
<dbReference type="EMBL" id="JALJOQ010000108">
    <property type="protein sequence ID" value="KAK9797361.1"/>
    <property type="molecule type" value="Genomic_DNA"/>
</dbReference>
<organism evidence="2 3">
    <name type="scientific">Symbiochloris irregularis</name>
    <dbReference type="NCBI Taxonomy" id="706552"/>
    <lineage>
        <taxon>Eukaryota</taxon>
        <taxon>Viridiplantae</taxon>
        <taxon>Chlorophyta</taxon>
        <taxon>core chlorophytes</taxon>
        <taxon>Trebouxiophyceae</taxon>
        <taxon>Trebouxiales</taxon>
        <taxon>Trebouxiaceae</taxon>
        <taxon>Symbiochloris</taxon>
    </lineage>
</organism>
<feature type="compositionally biased region" description="Basic and acidic residues" evidence="1">
    <location>
        <begin position="1"/>
        <end position="10"/>
    </location>
</feature>
<sequence>MEPHRSRGAKDAPGMIGCSAGRPPLGDSQGGLRGSLTTGGADHGDDAVERGLYLLPVMAHYRAQNLPVAMLVPPRGGAGGPLRAVH</sequence>
<evidence type="ECO:0000313" key="2">
    <source>
        <dbReference type="EMBL" id="KAK9797361.1"/>
    </source>
</evidence>
<gene>
    <name evidence="2" type="ORF">WJX73_003654</name>
</gene>
<keyword evidence="3" id="KW-1185">Reference proteome</keyword>
<name>A0AAW1NSS4_9CHLO</name>
<feature type="region of interest" description="Disordered" evidence="1">
    <location>
        <begin position="1"/>
        <end position="45"/>
    </location>
</feature>
<proteinExistence type="predicted"/>
<evidence type="ECO:0000256" key="1">
    <source>
        <dbReference type="SAM" id="MobiDB-lite"/>
    </source>
</evidence>
<evidence type="ECO:0000313" key="3">
    <source>
        <dbReference type="Proteomes" id="UP001465755"/>
    </source>
</evidence>
<comment type="caution">
    <text evidence="2">The sequence shown here is derived from an EMBL/GenBank/DDBJ whole genome shotgun (WGS) entry which is preliminary data.</text>
</comment>
<dbReference type="Proteomes" id="UP001465755">
    <property type="component" value="Unassembled WGS sequence"/>
</dbReference>
<reference evidence="2 3" key="1">
    <citation type="journal article" date="2024" name="Nat. Commun.">
        <title>Phylogenomics reveals the evolutionary origins of lichenization in chlorophyte algae.</title>
        <authorList>
            <person name="Puginier C."/>
            <person name="Libourel C."/>
            <person name="Otte J."/>
            <person name="Skaloud P."/>
            <person name="Haon M."/>
            <person name="Grisel S."/>
            <person name="Petersen M."/>
            <person name="Berrin J.G."/>
            <person name="Delaux P.M."/>
            <person name="Dal Grande F."/>
            <person name="Keller J."/>
        </authorList>
    </citation>
    <scope>NUCLEOTIDE SEQUENCE [LARGE SCALE GENOMIC DNA]</scope>
    <source>
        <strain evidence="2 3">SAG 2036</strain>
    </source>
</reference>
<accession>A0AAW1NSS4</accession>